<proteinExistence type="predicted"/>
<organism evidence="1 2">
    <name type="scientific">Methanolobus mangrovi</name>
    <dbReference type="NCBI Taxonomy" id="3072977"/>
    <lineage>
        <taxon>Archaea</taxon>
        <taxon>Methanobacteriati</taxon>
        <taxon>Methanobacteriota</taxon>
        <taxon>Stenosarchaea group</taxon>
        <taxon>Methanomicrobia</taxon>
        <taxon>Methanosarcinales</taxon>
        <taxon>Methanosarcinaceae</taxon>
        <taxon>Methanolobus</taxon>
    </lineage>
</organism>
<evidence type="ECO:0000313" key="1">
    <source>
        <dbReference type="EMBL" id="WMW23070.1"/>
    </source>
</evidence>
<name>A0AA51UH41_9EURY</name>
<dbReference type="KEGG" id="mmav:RE476_04360"/>
<accession>A0AA51UH41</accession>
<dbReference type="RefSeq" id="WP_309309186.1">
    <property type="nucleotide sequence ID" value="NZ_CP133594.1"/>
</dbReference>
<dbReference type="GeneID" id="84229347"/>
<reference evidence="1" key="1">
    <citation type="submission" date="2023-08" db="EMBL/GenBank/DDBJ databases">
        <title>Methanolobus mangrovi sp. nov. and Methanolobus sediminis sp. nov, two novel methylotrophic methanogens isolated from mangrove sediments in China.</title>
        <authorList>
            <person name="Zhou J."/>
        </authorList>
    </citation>
    <scope>NUCLEOTIDE SEQUENCE</scope>
    <source>
        <strain evidence="1">FTZ2</strain>
    </source>
</reference>
<dbReference type="AlphaFoldDB" id="A0AA51UH41"/>
<gene>
    <name evidence="1" type="ORF">RE476_04360</name>
</gene>
<dbReference type="EMBL" id="CP133594">
    <property type="protein sequence ID" value="WMW23070.1"/>
    <property type="molecule type" value="Genomic_DNA"/>
</dbReference>
<keyword evidence="2" id="KW-1185">Reference proteome</keyword>
<evidence type="ECO:0000313" key="2">
    <source>
        <dbReference type="Proteomes" id="UP001183006"/>
    </source>
</evidence>
<sequence>MSSYKFLFSGIIVILLLAAISVVADIDNKQDTSVNETMSKSNTINETAANLNETNKSAGPVSISLEKPPFIE</sequence>
<protein>
    <submittedName>
        <fullName evidence="1">Uncharacterized protein</fullName>
    </submittedName>
</protein>
<dbReference type="Proteomes" id="UP001183006">
    <property type="component" value="Chromosome"/>
</dbReference>